<dbReference type="AlphaFoldDB" id="A0A382FGI5"/>
<sequence length="40" mass="4200">MPGISYAQVCLPVNQGAVIPVRSAVDLAVVGRFPVEFIEG</sequence>
<accession>A0A382FGI5</accession>
<evidence type="ECO:0000313" key="1">
    <source>
        <dbReference type="EMBL" id="SVB61759.1"/>
    </source>
</evidence>
<protein>
    <submittedName>
        <fullName evidence="1">Uncharacterized protein</fullName>
    </submittedName>
</protein>
<gene>
    <name evidence="1" type="ORF">METZ01_LOCUS214613</name>
</gene>
<proteinExistence type="predicted"/>
<dbReference type="EMBL" id="UINC01049685">
    <property type="protein sequence ID" value="SVB61759.1"/>
    <property type="molecule type" value="Genomic_DNA"/>
</dbReference>
<organism evidence="1">
    <name type="scientific">marine metagenome</name>
    <dbReference type="NCBI Taxonomy" id="408172"/>
    <lineage>
        <taxon>unclassified sequences</taxon>
        <taxon>metagenomes</taxon>
        <taxon>ecological metagenomes</taxon>
    </lineage>
</organism>
<name>A0A382FGI5_9ZZZZ</name>
<feature type="non-terminal residue" evidence="1">
    <location>
        <position position="40"/>
    </location>
</feature>
<reference evidence="1" key="1">
    <citation type="submission" date="2018-05" db="EMBL/GenBank/DDBJ databases">
        <authorList>
            <person name="Lanie J.A."/>
            <person name="Ng W.-L."/>
            <person name="Kazmierczak K.M."/>
            <person name="Andrzejewski T.M."/>
            <person name="Davidsen T.M."/>
            <person name="Wayne K.J."/>
            <person name="Tettelin H."/>
            <person name="Glass J.I."/>
            <person name="Rusch D."/>
            <person name="Podicherti R."/>
            <person name="Tsui H.-C.T."/>
            <person name="Winkler M.E."/>
        </authorList>
    </citation>
    <scope>NUCLEOTIDE SEQUENCE</scope>
</reference>